<evidence type="ECO:0000313" key="3">
    <source>
        <dbReference type="Proteomes" id="UP000314294"/>
    </source>
</evidence>
<dbReference type="Proteomes" id="UP000314294">
    <property type="component" value="Unassembled WGS sequence"/>
</dbReference>
<gene>
    <name evidence="2" type="ORF">EYF80_007429</name>
</gene>
<accession>A0A4Z2IXV0</accession>
<feature type="region of interest" description="Disordered" evidence="1">
    <location>
        <begin position="32"/>
        <end position="103"/>
    </location>
</feature>
<sequence>MKDRGVLAGTREGEGDCETEMERLGVEKERGPVKVNMPGDWTAGKPGEKAGCCPAGQMAGSSRGLETRTGANPPAKPVTAAADRSSVGGGFTTTVISPMVEKR</sequence>
<dbReference type="AlphaFoldDB" id="A0A4Z2IXV0"/>
<evidence type="ECO:0000256" key="1">
    <source>
        <dbReference type="SAM" id="MobiDB-lite"/>
    </source>
</evidence>
<protein>
    <submittedName>
        <fullName evidence="2">Uncharacterized protein</fullName>
    </submittedName>
</protein>
<organism evidence="2 3">
    <name type="scientific">Liparis tanakae</name>
    <name type="common">Tanaka's snailfish</name>
    <dbReference type="NCBI Taxonomy" id="230148"/>
    <lineage>
        <taxon>Eukaryota</taxon>
        <taxon>Metazoa</taxon>
        <taxon>Chordata</taxon>
        <taxon>Craniata</taxon>
        <taxon>Vertebrata</taxon>
        <taxon>Euteleostomi</taxon>
        <taxon>Actinopterygii</taxon>
        <taxon>Neopterygii</taxon>
        <taxon>Teleostei</taxon>
        <taxon>Neoteleostei</taxon>
        <taxon>Acanthomorphata</taxon>
        <taxon>Eupercaria</taxon>
        <taxon>Perciformes</taxon>
        <taxon>Cottioidei</taxon>
        <taxon>Cottales</taxon>
        <taxon>Liparidae</taxon>
        <taxon>Liparis</taxon>
    </lineage>
</organism>
<keyword evidence="3" id="KW-1185">Reference proteome</keyword>
<comment type="caution">
    <text evidence="2">The sequence shown here is derived from an EMBL/GenBank/DDBJ whole genome shotgun (WGS) entry which is preliminary data.</text>
</comment>
<evidence type="ECO:0000313" key="2">
    <source>
        <dbReference type="EMBL" id="TNN82308.1"/>
    </source>
</evidence>
<dbReference type="EMBL" id="SRLO01000040">
    <property type="protein sequence ID" value="TNN82308.1"/>
    <property type="molecule type" value="Genomic_DNA"/>
</dbReference>
<reference evidence="2 3" key="1">
    <citation type="submission" date="2019-03" db="EMBL/GenBank/DDBJ databases">
        <title>First draft genome of Liparis tanakae, snailfish: a comprehensive survey of snailfish specific genes.</title>
        <authorList>
            <person name="Kim W."/>
            <person name="Song I."/>
            <person name="Jeong J.-H."/>
            <person name="Kim D."/>
            <person name="Kim S."/>
            <person name="Ryu S."/>
            <person name="Song J.Y."/>
            <person name="Lee S.K."/>
        </authorList>
    </citation>
    <scope>NUCLEOTIDE SEQUENCE [LARGE SCALE GENOMIC DNA]</scope>
    <source>
        <tissue evidence="2">Muscle</tissue>
    </source>
</reference>
<proteinExistence type="predicted"/>
<name>A0A4Z2IXV0_9TELE</name>